<name>A0A5S9Q1X3_9GAMM</name>
<accession>A0A5S9Q1X3</accession>
<dbReference type="EMBL" id="CACSII010000016">
    <property type="protein sequence ID" value="CAA0111553.1"/>
    <property type="molecule type" value="Genomic_DNA"/>
</dbReference>
<dbReference type="AlphaFoldDB" id="A0A5S9Q1X3"/>
<proteinExistence type="predicted"/>
<dbReference type="OrthoDB" id="6690744at2"/>
<reference evidence="1 2" key="1">
    <citation type="submission" date="2019-11" db="EMBL/GenBank/DDBJ databases">
        <authorList>
            <person name="Holert J."/>
        </authorList>
    </citation>
    <scope>NUCLEOTIDE SEQUENCE [LARGE SCALE GENOMIC DNA]</scope>
    <source>
        <strain evidence="1">BC5_2</strain>
    </source>
</reference>
<evidence type="ECO:0000313" key="2">
    <source>
        <dbReference type="Proteomes" id="UP000434580"/>
    </source>
</evidence>
<sequence>MSKSITQEQWQAIETELQYFHCRVEFALDGHEILIRKEGIAENRLGLTVYIDGIIEHGYAIEKSDKFNPLAIKVWKAAKVSAYGPKKREQIRKQFGKRQAKQLFPNLEKTHTYYKPWFDKASVLIRQYKKLDGLVVKKIGQEEQSEVAA</sequence>
<protein>
    <submittedName>
        <fullName evidence="1">Uncharacterized protein</fullName>
    </submittedName>
</protein>
<evidence type="ECO:0000313" key="1">
    <source>
        <dbReference type="EMBL" id="CAA0111553.1"/>
    </source>
</evidence>
<dbReference type="Proteomes" id="UP000434580">
    <property type="component" value="Unassembled WGS sequence"/>
</dbReference>
<organism evidence="1 2">
    <name type="scientific">BD1-7 clade bacterium</name>
    <dbReference type="NCBI Taxonomy" id="2029982"/>
    <lineage>
        <taxon>Bacteria</taxon>
        <taxon>Pseudomonadati</taxon>
        <taxon>Pseudomonadota</taxon>
        <taxon>Gammaproteobacteria</taxon>
        <taxon>Cellvibrionales</taxon>
        <taxon>Spongiibacteraceae</taxon>
        <taxon>BD1-7 clade</taxon>
    </lineage>
</organism>
<gene>
    <name evidence="1" type="ORF">DPBNPPHM_01495</name>
</gene>